<dbReference type="GO" id="GO:0004674">
    <property type="term" value="F:protein serine/threonine kinase activity"/>
    <property type="evidence" value="ECO:0007669"/>
    <property type="project" value="UniProtKB-EC"/>
</dbReference>
<name>A0A2K1X6P5_POPTR</name>
<dbReference type="GO" id="GO:0016020">
    <property type="term" value="C:membrane"/>
    <property type="evidence" value="ECO:0007669"/>
    <property type="project" value="UniProtKB-SubCell"/>
</dbReference>
<dbReference type="AlphaFoldDB" id="A0A2K1X6P5"/>
<dbReference type="Pfam" id="PF14380">
    <property type="entry name" value="WAK_assoc"/>
    <property type="match status" value="1"/>
</dbReference>
<feature type="domain" description="Wall-associated receptor kinase galacturonan-binding" evidence="8">
    <location>
        <begin position="30"/>
        <end position="94"/>
    </location>
</feature>
<dbReference type="InterPro" id="IPR025287">
    <property type="entry name" value="WAK_GUB"/>
</dbReference>
<sequence>MSWLILLLTIALVCGSAPVFADDDERYLNCMKSFDCGNIKGVGYPFSGSDRPDYCGYPGFELGCSNQDPEITIMRSTYKLLGINNQSRTLNVSRSDYTENLCPTLLSNTSLNPNLLTYTSDHAEVTLYYGCPSPSPALPAGFSAQFACNINNTVMMGYFITANLSVISMTDPSFISYLTTCNNSVKVPALQSAVMPILANPTVAQLLGAINQGFELVWSANDSLCDTCKSSGGQCGYNQTTTAFTCYCADQPQDFECSASPQAPSQSTKSSWSTRGQLHIAAVKDLFGA</sequence>
<gene>
    <name evidence="10" type="ORF">POPTR_017G117400</name>
</gene>
<evidence type="ECO:0000259" key="9">
    <source>
        <dbReference type="Pfam" id="PF14380"/>
    </source>
</evidence>
<dbReference type="EMBL" id="CM009306">
    <property type="protein sequence ID" value="PNS96458.1"/>
    <property type="molecule type" value="Genomic_DNA"/>
</dbReference>
<evidence type="ECO:0000313" key="11">
    <source>
        <dbReference type="Proteomes" id="UP000006729"/>
    </source>
</evidence>
<evidence type="ECO:0000256" key="5">
    <source>
        <dbReference type="ARBA" id="ARBA00047899"/>
    </source>
</evidence>
<comment type="subcellular location">
    <subcellularLocation>
        <location evidence="1">Membrane</location>
        <topology evidence="1">Single-pass membrane protein</topology>
    </subcellularLocation>
</comment>
<dbReference type="InterPro" id="IPR032872">
    <property type="entry name" value="WAK_assoc_C"/>
</dbReference>
<dbReference type="STRING" id="3694.A0A2K1X6P5"/>
<organism evidence="10 11">
    <name type="scientific">Populus trichocarpa</name>
    <name type="common">Western balsam poplar</name>
    <name type="synonym">Populus balsamifera subsp. trichocarpa</name>
    <dbReference type="NCBI Taxonomy" id="3694"/>
    <lineage>
        <taxon>Eukaryota</taxon>
        <taxon>Viridiplantae</taxon>
        <taxon>Streptophyta</taxon>
        <taxon>Embryophyta</taxon>
        <taxon>Tracheophyta</taxon>
        <taxon>Spermatophyta</taxon>
        <taxon>Magnoliopsida</taxon>
        <taxon>eudicotyledons</taxon>
        <taxon>Gunneridae</taxon>
        <taxon>Pentapetalae</taxon>
        <taxon>rosids</taxon>
        <taxon>fabids</taxon>
        <taxon>Malpighiales</taxon>
        <taxon>Salicaceae</taxon>
        <taxon>Saliceae</taxon>
        <taxon>Populus</taxon>
    </lineage>
</organism>
<protein>
    <recommendedName>
        <fullName evidence="2">non-specific serine/threonine protein kinase</fullName>
        <ecNumber evidence="2">2.7.11.1</ecNumber>
    </recommendedName>
</protein>
<evidence type="ECO:0000256" key="3">
    <source>
        <dbReference type="ARBA" id="ARBA00022729"/>
    </source>
</evidence>
<comment type="catalytic activity">
    <reaction evidence="6">
        <text>L-seryl-[protein] + ATP = O-phospho-L-seryl-[protein] + ADP + H(+)</text>
        <dbReference type="Rhea" id="RHEA:17989"/>
        <dbReference type="Rhea" id="RHEA-COMP:9863"/>
        <dbReference type="Rhea" id="RHEA-COMP:11604"/>
        <dbReference type="ChEBI" id="CHEBI:15378"/>
        <dbReference type="ChEBI" id="CHEBI:29999"/>
        <dbReference type="ChEBI" id="CHEBI:30616"/>
        <dbReference type="ChEBI" id="CHEBI:83421"/>
        <dbReference type="ChEBI" id="CHEBI:456216"/>
        <dbReference type="EC" id="2.7.11.1"/>
    </reaction>
</comment>
<accession>A0A2K1X6P5</accession>
<dbReference type="PANTHER" id="PTHR33138">
    <property type="entry name" value="OS01G0690200 PROTEIN"/>
    <property type="match status" value="1"/>
</dbReference>
<dbReference type="PANTHER" id="PTHR33138:SF72">
    <property type="entry name" value="WALL-ASSOCIATED RECEPTOR KINASE CARBOXY-TERMINAL PROTEIN"/>
    <property type="match status" value="1"/>
</dbReference>
<evidence type="ECO:0000256" key="4">
    <source>
        <dbReference type="ARBA" id="ARBA00023180"/>
    </source>
</evidence>
<dbReference type="InParanoid" id="A0A2K1X6P5"/>
<dbReference type="Pfam" id="PF13947">
    <property type="entry name" value="GUB_WAK_bind"/>
    <property type="match status" value="1"/>
</dbReference>
<evidence type="ECO:0000256" key="1">
    <source>
        <dbReference type="ARBA" id="ARBA00004167"/>
    </source>
</evidence>
<keyword evidence="11" id="KW-1185">Reference proteome</keyword>
<feature type="domain" description="Wall-associated receptor kinase C-terminal" evidence="9">
    <location>
        <begin position="171"/>
        <end position="251"/>
    </location>
</feature>
<evidence type="ECO:0000256" key="6">
    <source>
        <dbReference type="ARBA" id="ARBA00048679"/>
    </source>
</evidence>
<feature type="chain" id="PRO_5014471859" description="non-specific serine/threonine protein kinase" evidence="7">
    <location>
        <begin position="22"/>
        <end position="289"/>
    </location>
</feature>
<dbReference type="GO" id="GO:0030247">
    <property type="term" value="F:polysaccharide binding"/>
    <property type="evidence" value="ECO:0007669"/>
    <property type="project" value="InterPro"/>
</dbReference>
<evidence type="ECO:0000259" key="8">
    <source>
        <dbReference type="Pfam" id="PF13947"/>
    </source>
</evidence>
<keyword evidence="3 7" id="KW-0732">Signal</keyword>
<feature type="signal peptide" evidence="7">
    <location>
        <begin position="1"/>
        <end position="21"/>
    </location>
</feature>
<evidence type="ECO:0000256" key="2">
    <source>
        <dbReference type="ARBA" id="ARBA00012513"/>
    </source>
</evidence>
<evidence type="ECO:0000256" key="7">
    <source>
        <dbReference type="SAM" id="SignalP"/>
    </source>
</evidence>
<reference evidence="10 11" key="1">
    <citation type="journal article" date="2006" name="Science">
        <title>The genome of black cottonwood, Populus trichocarpa (Torr. &amp; Gray).</title>
        <authorList>
            <person name="Tuskan G.A."/>
            <person name="Difazio S."/>
            <person name="Jansson S."/>
            <person name="Bohlmann J."/>
            <person name="Grigoriev I."/>
            <person name="Hellsten U."/>
            <person name="Putnam N."/>
            <person name="Ralph S."/>
            <person name="Rombauts S."/>
            <person name="Salamov A."/>
            <person name="Schein J."/>
            <person name="Sterck L."/>
            <person name="Aerts A."/>
            <person name="Bhalerao R.R."/>
            <person name="Bhalerao R.P."/>
            <person name="Blaudez D."/>
            <person name="Boerjan W."/>
            <person name="Brun A."/>
            <person name="Brunner A."/>
            <person name="Busov V."/>
            <person name="Campbell M."/>
            <person name="Carlson J."/>
            <person name="Chalot M."/>
            <person name="Chapman J."/>
            <person name="Chen G.L."/>
            <person name="Cooper D."/>
            <person name="Coutinho P.M."/>
            <person name="Couturier J."/>
            <person name="Covert S."/>
            <person name="Cronk Q."/>
            <person name="Cunningham R."/>
            <person name="Davis J."/>
            <person name="Degroeve S."/>
            <person name="Dejardin A."/>
            <person name="Depamphilis C."/>
            <person name="Detter J."/>
            <person name="Dirks B."/>
            <person name="Dubchak I."/>
            <person name="Duplessis S."/>
            <person name="Ehlting J."/>
            <person name="Ellis B."/>
            <person name="Gendler K."/>
            <person name="Goodstein D."/>
            <person name="Gribskov M."/>
            <person name="Grimwood J."/>
            <person name="Groover A."/>
            <person name="Gunter L."/>
            <person name="Hamberger B."/>
            <person name="Heinze B."/>
            <person name="Helariutta Y."/>
            <person name="Henrissat B."/>
            <person name="Holligan D."/>
            <person name="Holt R."/>
            <person name="Huang W."/>
            <person name="Islam-Faridi N."/>
            <person name="Jones S."/>
            <person name="Jones-Rhoades M."/>
            <person name="Jorgensen R."/>
            <person name="Joshi C."/>
            <person name="Kangasjarvi J."/>
            <person name="Karlsson J."/>
            <person name="Kelleher C."/>
            <person name="Kirkpatrick R."/>
            <person name="Kirst M."/>
            <person name="Kohler A."/>
            <person name="Kalluri U."/>
            <person name="Larimer F."/>
            <person name="Leebens-Mack J."/>
            <person name="Leple J.C."/>
            <person name="Locascio P."/>
            <person name="Lou Y."/>
            <person name="Lucas S."/>
            <person name="Martin F."/>
            <person name="Montanini B."/>
            <person name="Napoli C."/>
            <person name="Nelson D.R."/>
            <person name="Nelson C."/>
            <person name="Nieminen K."/>
            <person name="Nilsson O."/>
            <person name="Pereda V."/>
            <person name="Peter G."/>
            <person name="Philippe R."/>
            <person name="Pilate G."/>
            <person name="Poliakov A."/>
            <person name="Razumovskaya J."/>
            <person name="Richardson P."/>
            <person name="Rinaldi C."/>
            <person name="Ritland K."/>
            <person name="Rouze P."/>
            <person name="Ryaboy D."/>
            <person name="Schmutz J."/>
            <person name="Schrader J."/>
            <person name="Segerman B."/>
            <person name="Shin H."/>
            <person name="Siddiqui A."/>
            <person name="Sterky F."/>
            <person name="Terry A."/>
            <person name="Tsai C.J."/>
            <person name="Uberbacher E."/>
            <person name="Unneberg P."/>
            <person name="Vahala J."/>
            <person name="Wall K."/>
            <person name="Wessler S."/>
            <person name="Yang G."/>
            <person name="Yin T."/>
            <person name="Douglas C."/>
            <person name="Marra M."/>
            <person name="Sandberg G."/>
            <person name="Van de Peer Y."/>
            <person name="Rokhsar D."/>
        </authorList>
    </citation>
    <scope>NUCLEOTIDE SEQUENCE [LARGE SCALE GENOMIC DNA]</scope>
    <source>
        <strain evidence="11">cv. Nisqually</strain>
    </source>
</reference>
<evidence type="ECO:0000313" key="10">
    <source>
        <dbReference type="EMBL" id="PNS96458.1"/>
    </source>
</evidence>
<keyword evidence="4" id="KW-0325">Glycoprotein</keyword>
<dbReference type="EC" id="2.7.11.1" evidence="2"/>
<comment type="catalytic activity">
    <reaction evidence="5">
        <text>L-threonyl-[protein] + ATP = O-phospho-L-threonyl-[protein] + ADP + H(+)</text>
        <dbReference type="Rhea" id="RHEA:46608"/>
        <dbReference type="Rhea" id="RHEA-COMP:11060"/>
        <dbReference type="Rhea" id="RHEA-COMP:11605"/>
        <dbReference type="ChEBI" id="CHEBI:15378"/>
        <dbReference type="ChEBI" id="CHEBI:30013"/>
        <dbReference type="ChEBI" id="CHEBI:30616"/>
        <dbReference type="ChEBI" id="CHEBI:61977"/>
        <dbReference type="ChEBI" id="CHEBI:456216"/>
        <dbReference type="EC" id="2.7.11.1"/>
    </reaction>
</comment>
<proteinExistence type="predicted"/>
<dbReference type="Proteomes" id="UP000006729">
    <property type="component" value="Chromosome 17"/>
</dbReference>